<sequence length="264" mass="28934">MALVLVTGCGGVAEPHDATRTVNPSLQQTPTPVPQTEPDGSVFDTVDDRPMTTQPPVPAGIAPNASTPESEVNETLLYRTHVAALNDTSHSVTGSVREIGWRGGEPNTTEYHARIDWPRGRFVFDWPDRGDATASVVYWRNATDQYARRDSYEGEPRVSTQPLNAPEMLETFRRGGYLIDRIADSELRYRGAVDTPFGPAHLLTTTGADRRAAYWVDPDGVVRAVGVRYVEERTGGNVTVVEQASVVDVGNTTVTRPAWVNESR</sequence>
<evidence type="ECO:0000313" key="3">
    <source>
        <dbReference type="Proteomes" id="UP001596388"/>
    </source>
</evidence>
<dbReference type="AlphaFoldDB" id="A0ABD5WSZ9"/>
<dbReference type="RefSeq" id="WP_276238769.1">
    <property type="nucleotide sequence ID" value="NZ_CP119989.1"/>
</dbReference>
<dbReference type="Proteomes" id="UP001596388">
    <property type="component" value="Unassembled WGS sequence"/>
</dbReference>
<organism evidence="2 3">
    <name type="scientific">Halobaculum marinum</name>
    <dbReference type="NCBI Taxonomy" id="3031996"/>
    <lineage>
        <taxon>Archaea</taxon>
        <taxon>Methanobacteriati</taxon>
        <taxon>Methanobacteriota</taxon>
        <taxon>Stenosarchaea group</taxon>
        <taxon>Halobacteria</taxon>
        <taxon>Halobacteriales</taxon>
        <taxon>Haloferacaceae</taxon>
        <taxon>Halobaculum</taxon>
    </lineage>
</organism>
<comment type="caution">
    <text evidence="2">The sequence shown here is derived from an EMBL/GenBank/DDBJ whole genome shotgun (WGS) entry which is preliminary data.</text>
</comment>
<reference evidence="2 3" key="1">
    <citation type="journal article" date="2019" name="Int. J. Syst. Evol. Microbiol.">
        <title>The Global Catalogue of Microorganisms (GCM) 10K type strain sequencing project: providing services to taxonomists for standard genome sequencing and annotation.</title>
        <authorList>
            <consortium name="The Broad Institute Genomics Platform"/>
            <consortium name="The Broad Institute Genome Sequencing Center for Infectious Disease"/>
            <person name="Wu L."/>
            <person name="Ma J."/>
        </authorList>
    </citation>
    <scope>NUCLEOTIDE SEQUENCE [LARGE SCALE GENOMIC DNA]</scope>
    <source>
        <strain evidence="2 3">DT55</strain>
    </source>
</reference>
<feature type="region of interest" description="Disordered" evidence="1">
    <location>
        <begin position="12"/>
        <end position="40"/>
    </location>
</feature>
<dbReference type="EMBL" id="JBHTAG010000002">
    <property type="protein sequence ID" value="MFC7096770.1"/>
    <property type="molecule type" value="Genomic_DNA"/>
</dbReference>
<evidence type="ECO:0000256" key="1">
    <source>
        <dbReference type="SAM" id="MobiDB-lite"/>
    </source>
</evidence>
<name>A0ABD5WSZ9_9EURY</name>
<keyword evidence="3" id="KW-1185">Reference proteome</keyword>
<evidence type="ECO:0000313" key="2">
    <source>
        <dbReference type="EMBL" id="MFC7096770.1"/>
    </source>
</evidence>
<gene>
    <name evidence="2" type="ORF">ACFQKD_05580</name>
</gene>
<proteinExistence type="predicted"/>
<dbReference type="GeneID" id="79269337"/>
<feature type="compositionally biased region" description="Low complexity" evidence="1">
    <location>
        <begin position="27"/>
        <end position="36"/>
    </location>
</feature>
<accession>A0ABD5WSZ9</accession>
<protein>
    <recommendedName>
        <fullName evidence="4">Outer membrane lipoprotein-sorting protein</fullName>
    </recommendedName>
</protein>
<evidence type="ECO:0008006" key="4">
    <source>
        <dbReference type="Google" id="ProtNLM"/>
    </source>
</evidence>